<dbReference type="Gene3D" id="3.40.30.120">
    <property type="match status" value="1"/>
</dbReference>
<sequence>MAAQVVVVGAGPTGLTMAAELARYGVPVRVIDRAAARSATSKALVLWSRTLELLDRAGCTESFVAAGHKVVAANIIAGGRPLGRVCFGGVDSPYPFALMLPQSETERLLELHLEGLGVVVERQVELTGLRDNGDGVVVALGHAGGRSELLDAGWVIGCDGAHSAVRHSLGLAFDGETLGSDWILADVQLAGNRVPTDEIATWWHEDGVIAVFPITATRFRVIADLGVSQGAEPVAPTLAVVQAILDRRGPQGLTASDPVWLSGFRINERKVADYRRGRVFLAGDAAHVHSPAGGQGMNTGMQDAINLAWKLALVWHGAASDALLDSYSAERGAVGEQVLRAAGRLTALATMRNRFGQRLRNLLGRFLLGLRPVRRALVAQITEVAVNYRHGGPGDGAGVSGPRRGDRIAPKAGQRPFGTGARPRFALLGVDSDALRRLAARFPDLVDPAPMPPPDAAGVWLVRPDGYAACRARAGDLTGITDYLDRVAGLGGVR</sequence>
<dbReference type="RefSeq" id="WP_188763259.1">
    <property type="nucleotide sequence ID" value="NZ_BMJM01000009.1"/>
</dbReference>
<dbReference type="Gene3D" id="3.30.70.2450">
    <property type="match status" value="1"/>
</dbReference>
<evidence type="ECO:0000256" key="2">
    <source>
        <dbReference type="ARBA" id="ARBA00022630"/>
    </source>
</evidence>
<evidence type="ECO:0000313" key="6">
    <source>
        <dbReference type="EMBL" id="GGE17148.1"/>
    </source>
</evidence>
<gene>
    <name evidence="6" type="ORF">GCM10011529_24530</name>
</gene>
<keyword evidence="3" id="KW-0274">FAD</keyword>
<feature type="region of interest" description="Disordered" evidence="4">
    <location>
        <begin position="395"/>
        <end position="415"/>
    </location>
</feature>
<dbReference type="Gene3D" id="3.50.50.60">
    <property type="entry name" value="FAD/NAD(P)-binding domain"/>
    <property type="match status" value="1"/>
</dbReference>
<evidence type="ECO:0000256" key="3">
    <source>
        <dbReference type="ARBA" id="ARBA00022827"/>
    </source>
</evidence>
<dbReference type="InterPro" id="IPR036188">
    <property type="entry name" value="FAD/NAD-bd_sf"/>
</dbReference>
<organism evidence="6 7">
    <name type="scientific">Sandarakinorhabdus glacialis</name>
    <dbReference type="NCBI Taxonomy" id="1614636"/>
    <lineage>
        <taxon>Bacteria</taxon>
        <taxon>Pseudomonadati</taxon>
        <taxon>Pseudomonadota</taxon>
        <taxon>Alphaproteobacteria</taxon>
        <taxon>Sphingomonadales</taxon>
        <taxon>Sphingosinicellaceae</taxon>
        <taxon>Sandarakinorhabdus</taxon>
    </lineage>
</organism>
<evidence type="ECO:0000313" key="7">
    <source>
        <dbReference type="Proteomes" id="UP000635071"/>
    </source>
</evidence>
<evidence type="ECO:0000256" key="4">
    <source>
        <dbReference type="SAM" id="MobiDB-lite"/>
    </source>
</evidence>
<evidence type="ECO:0000259" key="5">
    <source>
        <dbReference type="Pfam" id="PF01494"/>
    </source>
</evidence>
<dbReference type="AlphaFoldDB" id="A0A917EBG1"/>
<dbReference type="InterPro" id="IPR050641">
    <property type="entry name" value="RIFMO-like"/>
</dbReference>
<dbReference type="Pfam" id="PF01494">
    <property type="entry name" value="FAD_binding_3"/>
    <property type="match status" value="1"/>
</dbReference>
<proteinExistence type="predicted"/>
<reference evidence="6" key="2">
    <citation type="submission" date="2020-09" db="EMBL/GenBank/DDBJ databases">
        <authorList>
            <person name="Sun Q."/>
            <person name="Zhou Y."/>
        </authorList>
    </citation>
    <scope>NUCLEOTIDE SEQUENCE</scope>
    <source>
        <strain evidence="6">CGMCC 1.15519</strain>
    </source>
</reference>
<name>A0A917EBG1_9SPHN</name>
<dbReference type="PANTHER" id="PTHR43004:SF19">
    <property type="entry name" value="BINDING MONOOXYGENASE, PUTATIVE (JCVI)-RELATED"/>
    <property type="match status" value="1"/>
</dbReference>
<keyword evidence="2" id="KW-0285">Flavoprotein</keyword>
<dbReference type="GO" id="GO:0071949">
    <property type="term" value="F:FAD binding"/>
    <property type="evidence" value="ECO:0007669"/>
    <property type="project" value="InterPro"/>
</dbReference>
<dbReference type="GO" id="GO:0016709">
    <property type="term" value="F:oxidoreductase activity, acting on paired donors, with incorporation or reduction of molecular oxygen, NAD(P)H as one donor, and incorporation of one atom of oxygen"/>
    <property type="evidence" value="ECO:0007669"/>
    <property type="project" value="UniProtKB-ARBA"/>
</dbReference>
<dbReference type="Proteomes" id="UP000635071">
    <property type="component" value="Unassembled WGS sequence"/>
</dbReference>
<protein>
    <recommendedName>
        <fullName evidence="5">FAD-binding domain-containing protein</fullName>
    </recommendedName>
</protein>
<reference evidence="6" key="1">
    <citation type="journal article" date="2014" name="Int. J. Syst. Evol. Microbiol.">
        <title>Complete genome sequence of Corynebacterium casei LMG S-19264T (=DSM 44701T), isolated from a smear-ripened cheese.</title>
        <authorList>
            <consortium name="US DOE Joint Genome Institute (JGI-PGF)"/>
            <person name="Walter F."/>
            <person name="Albersmeier A."/>
            <person name="Kalinowski J."/>
            <person name="Ruckert C."/>
        </authorList>
    </citation>
    <scope>NUCLEOTIDE SEQUENCE</scope>
    <source>
        <strain evidence="6">CGMCC 1.15519</strain>
    </source>
</reference>
<dbReference type="EMBL" id="BMJM01000009">
    <property type="protein sequence ID" value="GGE17148.1"/>
    <property type="molecule type" value="Genomic_DNA"/>
</dbReference>
<comment type="caution">
    <text evidence="6">The sequence shown here is derived from an EMBL/GenBank/DDBJ whole genome shotgun (WGS) entry which is preliminary data.</text>
</comment>
<dbReference type="SUPFAM" id="SSF51905">
    <property type="entry name" value="FAD/NAD(P)-binding domain"/>
    <property type="match status" value="1"/>
</dbReference>
<keyword evidence="7" id="KW-1185">Reference proteome</keyword>
<evidence type="ECO:0000256" key="1">
    <source>
        <dbReference type="ARBA" id="ARBA00001974"/>
    </source>
</evidence>
<comment type="cofactor">
    <cofactor evidence="1">
        <name>FAD</name>
        <dbReference type="ChEBI" id="CHEBI:57692"/>
    </cofactor>
</comment>
<accession>A0A917EBG1</accession>
<dbReference type="PANTHER" id="PTHR43004">
    <property type="entry name" value="TRK SYSTEM POTASSIUM UPTAKE PROTEIN"/>
    <property type="match status" value="1"/>
</dbReference>
<feature type="domain" description="FAD-binding" evidence="5">
    <location>
        <begin position="3"/>
        <end position="341"/>
    </location>
</feature>
<dbReference type="InterPro" id="IPR002938">
    <property type="entry name" value="FAD-bd"/>
</dbReference>
<dbReference type="PRINTS" id="PR00420">
    <property type="entry name" value="RNGMNOXGNASE"/>
</dbReference>